<dbReference type="GO" id="GO:0051988">
    <property type="term" value="P:regulation of attachment of spindle microtubules to kinetochore"/>
    <property type="evidence" value="ECO:0007669"/>
    <property type="project" value="InterPro"/>
</dbReference>
<evidence type="ECO:0000256" key="1">
    <source>
        <dbReference type="SAM" id="Coils"/>
    </source>
</evidence>
<dbReference type="InParanoid" id="G3IK43"/>
<keyword evidence="1" id="KW-0175">Coiled coil</keyword>
<reference evidence="3" key="1">
    <citation type="journal article" date="2011" name="Nat. Biotechnol.">
        <title>The genomic sequence of the Chinese hamster ovary (CHO)-K1 cell line.</title>
        <authorList>
            <person name="Xu X."/>
            <person name="Nagarajan H."/>
            <person name="Lewis N.E."/>
            <person name="Pan S."/>
            <person name="Cai Z."/>
            <person name="Liu X."/>
            <person name="Chen W."/>
            <person name="Xie M."/>
            <person name="Wang W."/>
            <person name="Hammond S."/>
            <person name="Andersen M.R."/>
            <person name="Neff N."/>
            <person name="Passarelli B."/>
            <person name="Koh W."/>
            <person name="Fan H.C."/>
            <person name="Wang J."/>
            <person name="Gui Y."/>
            <person name="Lee K.H."/>
            <person name="Betenbaugh M.J."/>
            <person name="Quake S.R."/>
            <person name="Famili I."/>
            <person name="Palsson B.O."/>
            <person name="Wang J."/>
        </authorList>
    </citation>
    <scope>NUCLEOTIDE SEQUENCE [LARGE SCALE GENOMIC DNA]</scope>
    <source>
        <strain evidence="3">CHO K1 cell line</strain>
    </source>
</reference>
<organism evidence="2 3">
    <name type="scientific">Cricetulus griseus</name>
    <name type="common">Chinese hamster</name>
    <name type="synonym">Cricetulus barabensis griseus</name>
    <dbReference type="NCBI Taxonomy" id="10029"/>
    <lineage>
        <taxon>Eukaryota</taxon>
        <taxon>Metazoa</taxon>
        <taxon>Chordata</taxon>
        <taxon>Craniata</taxon>
        <taxon>Vertebrata</taxon>
        <taxon>Euteleostomi</taxon>
        <taxon>Mammalia</taxon>
        <taxon>Eutheria</taxon>
        <taxon>Euarchontoglires</taxon>
        <taxon>Glires</taxon>
        <taxon>Rodentia</taxon>
        <taxon>Myomorpha</taxon>
        <taxon>Muroidea</taxon>
        <taxon>Cricetidae</taxon>
        <taxon>Cricetinae</taxon>
        <taxon>Cricetulus</taxon>
    </lineage>
</organism>
<gene>
    <name evidence="2" type="ORF">I79_024236</name>
</gene>
<dbReference type="EMBL" id="JH003484">
    <property type="protein sequence ID" value="EGW15229.1"/>
    <property type="molecule type" value="Genomic_DNA"/>
</dbReference>
<dbReference type="PANTHER" id="PTHR15347:SF1">
    <property type="entry name" value="SPERM-ASSOCIATED ANTIGEN 5"/>
    <property type="match status" value="1"/>
</dbReference>
<feature type="coiled-coil region" evidence="1">
    <location>
        <begin position="585"/>
        <end position="637"/>
    </location>
</feature>
<dbReference type="FunCoup" id="G3IK43">
    <property type="interactions" value="344"/>
</dbReference>
<evidence type="ECO:0000313" key="2">
    <source>
        <dbReference type="EMBL" id="EGW15229.1"/>
    </source>
</evidence>
<proteinExistence type="predicted"/>
<dbReference type="GO" id="GO:0051301">
    <property type="term" value="P:cell division"/>
    <property type="evidence" value="ECO:0007669"/>
    <property type="project" value="InterPro"/>
</dbReference>
<dbReference type="eggNOG" id="ENOG502RW0Y">
    <property type="taxonomic scope" value="Eukaryota"/>
</dbReference>
<feature type="coiled-coil region" evidence="1">
    <location>
        <begin position="260"/>
        <end position="333"/>
    </location>
</feature>
<accession>G3IK43</accession>
<dbReference type="PaxDb" id="10029-XP_007620132.1"/>
<dbReference type="PANTHER" id="PTHR15347">
    <property type="entry name" value="SPERM-ASSOCIATED ANTIGEN 5"/>
    <property type="match status" value="1"/>
</dbReference>
<protein>
    <submittedName>
        <fullName evidence="2">Sperm-associated antigen 5</fullName>
    </submittedName>
</protein>
<dbReference type="AlphaFoldDB" id="G3IK43"/>
<feature type="coiled-coil region" evidence="1">
    <location>
        <begin position="148"/>
        <end position="192"/>
    </location>
</feature>
<dbReference type="InterPro" id="IPR028728">
    <property type="entry name" value="Astrin"/>
</dbReference>
<evidence type="ECO:0000313" key="3">
    <source>
        <dbReference type="Proteomes" id="UP000001075"/>
    </source>
</evidence>
<dbReference type="Proteomes" id="UP000001075">
    <property type="component" value="Unassembled WGS sequence"/>
</dbReference>
<feature type="coiled-coil region" evidence="1">
    <location>
        <begin position="479"/>
        <end position="506"/>
    </location>
</feature>
<name>G3IK43_CRIGR</name>
<dbReference type="STRING" id="10029.G3IK43"/>
<sequence>MTVSQESRRAETLVSSCSHVLKKLRAKLQSLRTEREEAKHREEMALHGKDAAEAVLEAFRAHASQRISQLEQDFTSMQEFRGLLQEAQTQLIGLHTEQEELAQQTLSLTSALQQDWTSIQQDCGTWAALLSRSRELTEKLTTKSRQALQERDAAIKEKKQVLKELEQVSAHLEDCKGQIEQLKSENSRLTTDLWAQLQSLTSTDNQLKELQSQHTHCVQDLAMKDELLGQLTQSIKEQAAQWQKEEMELKHTQAELQCQQAVLAKEVQDLKETLEFADQEGQVAHLELGQIECQLKATLEVLRERSLQCEALKDTVENLKAELSSTVAKHEKQALEKTYQHSQELRLLSEQLQSLTLFLQAKLKENKAESEIILPSTGCAPAQEHLLPDDSTASEKALTAVADEEPEPVPVVPLLGSDKSAFTRVASTISFQPTETPGLEKSSSEMSTMLLELQSLCSLLQESKEEAIGALQRKICELQTRLQDQEEEHQEALKAKEADIEKLNQALCLCYKNEKELQEVIQKQNEKILGQIDKSGELISLKEEVTQLTRLLRHAETETKVLQEALEGQLDPSCQLMATNWIQEKVSLSQEVDKLRAMFLEMKNEKAKLVIKYQSHRNILEENLRRSDTELKKLDDTIQYIYETLLSVPEVVKSCKELQRLLEFLS</sequence>